<organism evidence="11 12">
    <name type="scientific">Clostridium luticellarii</name>
    <dbReference type="NCBI Taxonomy" id="1691940"/>
    <lineage>
        <taxon>Bacteria</taxon>
        <taxon>Bacillati</taxon>
        <taxon>Bacillota</taxon>
        <taxon>Clostridia</taxon>
        <taxon>Eubacteriales</taxon>
        <taxon>Clostridiaceae</taxon>
        <taxon>Clostridium</taxon>
    </lineage>
</organism>
<dbReference type="PANTHER" id="PTHR35091:SF2">
    <property type="entry name" value="FLAGELLAR PROTEIN FLIL"/>
    <property type="match status" value="1"/>
</dbReference>
<comment type="similarity">
    <text evidence="3 10">Belongs to the FliL family.</text>
</comment>
<evidence type="ECO:0000256" key="9">
    <source>
        <dbReference type="ARBA" id="ARBA00023136"/>
    </source>
</evidence>
<keyword evidence="11" id="KW-0966">Cell projection</keyword>
<keyword evidence="11" id="KW-0282">Flagellum</keyword>
<comment type="caution">
    <text evidence="11">The sequence shown here is derived from an EMBL/GenBank/DDBJ whole genome shotgun (WGS) entry which is preliminary data.</text>
</comment>
<proteinExistence type="inferred from homology"/>
<keyword evidence="9 10" id="KW-0472">Membrane</keyword>
<dbReference type="PANTHER" id="PTHR35091">
    <property type="entry name" value="FLAGELLAR PROTEIN FLIL"/>
    <property type="match status" value="1"/>
</dbReference>
<accession>A0A2T0BRV8</accession>
<evidence type="ECO:0000256" key="3">
    <source>
        <dbReference type="ARBA" id="ARBA00008281"/>
    </source>
</evidence>
<name>A0A2T0BRV8_9CLOT</name>
<evidence type="ECO:0000256" key="8">
    <source>
        <dbReference type="ARBA" id="ARBA00022989"/>
    </source>
</evidence>
<dbReference type="OrthoDB" id="166089at2"/>
<dbReference type="RefSeq" id="WP_106007916.1">
    <property type="nucleotide sequence ID" value="NZ_JALCPJ010000001.1"/>
</dbReference>
<keyword evidence="12" id="KW-1185">Reference proteome</keyword>
<evidence type="ECO:0000256" key="5">
    <source>
        <dbReference type="ARBA" id="ARBA00022500"/>
    </source>
</evidence>
<keyword evidence="7 10" id="KW-0283">Flagellar rotation</keyword>
<evidence type="ECO:0000256" key="7">
    <source>
        <dbReference type="ARBA" id="ARBA00022779"/>
    </source>
</evidence>
<keyword evidence="4 10" id="KW-1003">Cell membrane</keyword>
<gene>
    <name evidence="11" type="ORF">CLLU_04140</name>
</gene>
<evidence type="ECO:0000256" key="2">
    <source>
        <dbReference type="ARBA" id="ARBA00004162"/>
    </source>
</evidence>
<reference evidence="11 12" key="1">
    <citation type="submission" date="2018-03" db="EMBL/GenBank/DDBJ databases">
        <title>Genome sequence of Clostridium luticellarii DSM 29923.</title>
        <authorList>
            <person name="Poehlein A."/>
            <person name="Daniel R."/>
        </authorList>
    </citation>
    <scope>NUCLEOTIDE SEQUENCE [LARGE SCALE GENOMIC DNA]</scope>
    <source>
        <strain evidence="11 12">DSM 29923</strain>
    </source>
</reference>
<evidence type="ECO:0000256" key="6">
    <source>
        <dbReference type="ARBA" id="ARBA00022692"/>
    </source>
</evidence>
<dbReference type="GO" id="GO:0005886">
    <property type="term" value="C:plasma membrane"/>
    <property type="evidence" value="ECO:0007669"/>
    <property type="project" value="UniProtKB-SubCell"/>
</dbReference>
<dbReference type="InterPro" id="IPR005503">
    <property type="entry name" value="FliL"/>
</dbReference>
<comment type="subcellular location">
    <subcellularLocation>
        <location evidence="2">Cell membrane</location>
        <topology evidence="2">Single-pass membrane protein</topology>
    </subcellularLocation>
</comment>
<feature type="transmembrane region" description="Helical" evidence="10">
    <location>
        <begin position="12"/>
        <end position="34"/>
    </location>
</feature>
<evidence type="ECO:0000256" key="1">
    <source>
        <dbReference type="ARBA" id="ARBA00002254"/>
    </source>
</evidence>
<keyword evidence="5 10" id="KW-0145">Chemotaxis</keyword>
<evidence type="ECO:0000313" key="11">
    <source>
        <dbReference type="EMBL" id="PRR86613.1"/>
    </source>
</evidence>
<evidence type="ECO:0000313" key="12">
    <source>
        <dbReference type="Proteomes" id="UP000237798"/>
    </source>
</evidence>
<evidence type="ECO:0000256" key="4">
    <source>
        <dbReference type="ARBA" id="ARBA00022475"/>
    </source>
</evidence>
<protein>
    <recommendedName>
        <fullName evidence="10">Flagellar protein FliL</fullName>
    </recommendedName>
</protein>
<dbReference type="GO" id="GO:0071978">
    <property type="term" value="P:bacterial-type flagellum-dependent swarming motility"/>
    <property type="evidence" value="ECO:0007669"/>
    <property type="project" value="TreeGrafter"/>
</dbReference>
<evidence type="ECO:0000256" key="10">
    <source>
        <dbReference type="RuleBase" id="RU364125"/>
    </source>
</evidence>
<dbReference type="GO" id="GO:0006935">
    <property type="term" value="P:chemotaxis"/>
    <property type="evidence" value="ECO:0007669"/>
    <property type="project" value="UniProtKB-KW"/>
</dbReference>
<sequence length="175" mass="19614">MENGIEKKKGLNFKIVLMTLLFLILVSAGAYFGYSKFLKDSGSKSSNAVAQNNSLVQAQQTSSQGNSSTSYLQQVVSKYTFEVGDFTVNLADEGGKNYLKISVFLGYDDKKLNEELTDKKPMIRDAVIEILRTKKVEDINSKNMESIKMEMIKNINPLLQKGTLNNIYFSDILTQ</sequence>
<dbReference type="Pfam" id="PF03748">
    <property type="entry name" value="FliL"/>
    <property type="match status" value="1"/>
</dbReference>
<keyword evidence="11" id="KW-0969">Cilium</keyword>
<dbReference type="AlphaFoldDB" id="A0A2T0BRV8"/>
<keyword evidence="8 10" id="KW-1133">Transmembrane helix</keyword>
<dbReference type="Proteomes" id="UP000237798">
    <property type="component" value="Unassembled WGS sequence"/>
</dbReference>
<comment type="function">
    <text evidence="1 10">Controls the rotational direction of flagella during chemotaxis.</text>
</comment>
<dbReference type="GO" id="GO:0009425">
    <property type="term" value="C:bacterial-type flagellum basal body"/>
    <property type="evidence" value="ECO:0007669"/>
    <property type="project" value="InterPro"/>
</dbReference>
<dbReference type="EMBL" id="PVXP01000003">
    <property type="protein sequence ID" value="PRR86613.1"/>
    <property type="molecule type" value="Genomic_DNA"/>
</dbReference>
<keyword evidence="6 10" id="KW-0812">Transmembrane</keyword>